<dbReference type="EMBL" id="JACASE010000003">
    <property type="protein sequence ID" value="KAF6485403.1"/>
    <property type="molecule type" value="Genomic_DNA"/>
</dbReference>
<evidence type="ECO:0000313" key="2">
    <source>
        <dbReference type="Proteomes" id="UP000593571"/>
    </source>
</evidence>
<dbReference type="Proteomes" id="UP000593571">
    <property type="component" value="Unassembled WGS sequence"/>
</dbReference>
<comment type="caution">
    <text evidence="1">The sequence shown here is derived from an EMBL/GenBank/DDBJ whole genome shotgun (WGS) entry which is preliminary data.</text>
</comment>
<name>A0A7J8ILB3_ROUAE</name>
<protein>
    <submittedName>
        <fullName evidence="1">Uncharacterized protein</fullName>
    </submittedName>
</protein>
<gene>
    <name evidence="1" type="ORF">HJG63_010620</name>
</gene>
<keyword evidence="2" id="KW-1185">Reference proteome</keyword>
<organism evidence="1 2">
    <name type="scientific">Rousettus aegyptiacus</name>
    <name type="common">Egyptian fruit bat</name>
    <name type="synonym">Pteropus aegyptiacus</name>
    <dbReference type="NCBI Taxonomy" id="9407"/>
    <lineage>
        <taxon>Eukaryota</taxon>
        <taxon>Metazoa</taxon>
        <taxon>Chordata</taxon>
        <taxon>Craniata</taxon>
        <taxon>Vertebrata</taxon>
        <taxon>Euteleostomi</taxon>
        <taxon>Mammalia</taxon>
        <taxon>Eutheria</taxon>
        <taxon>Laurasiatheria</taxon>
        <taxon>Chiroptera</taxon>
        <taxon>Yinpterochiroptera</taxon>
        <taxon>Pteropodoidea</taxon>
        <taxon>Pteropodidae</taxon>
        <taxon>Rousettinae</taxon>
        <taxon>Rousettus</taxon>
    </lineage>
</organism>
<evidence type="ECO:0000313" key="1">
    <source>
        <dbReference type="EMBL" id="KAF6485403.1"/>
    </source>
</evidence>
<dbReference type="AlphaFoldDB" id="A0A7J8ILB3"/>
<sequence>MTQHCFRVSFIQDPLMVYNGCMPQYKFLNLEVKTFLIKFSFYSFQVSFLFKPFHCPATGLFYLLGKILFLSPTWSYSSCTPEYLLAHPYLTNPTFFKLYVMSFSSYLNFRNLSWYDLNKCCLYI</sequence>
<accession>A0A7J8ILB3</accession>
<reference evidence="1 2" key="1">
    <citation type="journal article" date="2020" name="Nature">
        <title>Six reference-quality genomes reveal evolution of bat adaptations.</title>
        <authorList>
            <person name="Jebb D."/>
            <person name="Huang Z."/>
            <person name="Pippel M."/>
            <person name="Hughes G.M."/>
            <person name="Lavrichenko K."/>
            <person name="Devanna P."/>
            <person name="Winkler S."/>
            <person name="Jermiin L.S."/>
            <person name="Skirmuntt E.C."/>
            <person name="Katzourakis A."/>
            <person name="Burkitt-Gray L."/>
            <person name="Ray D.A."/>
            <person name="Sullivan K.A.M."/>
            <person name="Roscito J.G."/>
            <person name="Kirilenko B.M."/>
            <person name="Davalos L.M."/>
            <person name="Corthals A.P."/>
            <person name="Power M.L."/>
            <person name="Jones G."/>
            <person name="Ransome R.D."/>
            <person name="Dechmann D.K.N."/>
            <person name="Locatelli A.G."/>
            <person name="Puechmaille S.J."/>
            <person name="Fedrigo O."/>
            <person name="Jarvis E.D."/>
            <person name="Hiller M."/>
            <person name="Vernes S.C."/>
            <person name="Myers E.W."/>
            <person name="Teeling E.C."/>
        </authorList>
    </citation>
    <scope>NUCLEOTIDE SEQUENCE [LARGE SCALE GENOMIC DNA]</scope>
    <source>
        <strain evidence="1">MRouAeg1</strain>
        <tissue evidence="1">Muscle</tissue>
    </source>
</reference>
<proteinExistence type="predicted"/>